<dbReference type="AlphaFoldDB" id="R3TQ36"/>
<protein>
    <recommendedName>
        <fullName evidence="1">Transposase DDE domain-containing protein</fullName>
    </recommendedName>
</protein>
<name>R3TQ36_9ENTE</name>
<gene>
    <name evidence="2" type="ORF">UC7_02979</name>
</gene>
<reference evidence="2 3" key="1">
    <citation type="submission" date="2013-02" db="EMBL/GenBank/DDBJ databases">
        <title>The Genome Sequence of Enterococcus caccae BAA-1240.</title>
        <authorList>
            <consortium name="The Broad Institute Genome Sequencing Platform"/>
            <consortium name="The Broad Institute Genome Sequencing Center for Infectious Disease"/>
            <person name="Earl A.M."/>
            <person name="Gilmore M.S."/>
            <person name="Lebreton F."/>
            <person name="Walker B."/>
            <person name="Young S.K."/>
            <person name="Zeng Q."/>
            <person name="Gargeya S."/>
            <person name="Fitzgerald M."/>
            <person name="Haas B."/>
            <person name="Abouelleil A."/>
            <person name="Alvarado L."/>
            <person name="Arachchi H.M."/>
            <person name="Berlin A.M."/>
            <person name="Chapman S.B."/>
            <person name="Dewar J."/>
            <person name="Goldberg J."/>
            <person name="Griggs A."/>
            <person name="Gujja S."/>
            <person name="Hansen M."/>
            <person name="Howarth C."/>
            <person name="Imamovic A."/>
            <person name="Larimer J."/>
            <person name="McCowan C."/>
            <person name="Murphy C."/>
            <person name="Neiman D."/>
            <person name="Pearson M."/>
            <person name="Priest M."/>
            <person name="Roberts A."/>
            <person name="Saif S."/>
            <person name="Shea T."/>
            <person name="Sisk P."/>
            <person name="Sykes S."/>
            <person name="Wortman J."/>
            <person name="Nusbaum C."/>
            <person name="Birren B."/>
        </authorList>
    </citation>
    <scope>NUCLEOTIDE SEQUENCE [LARGE SCALE GENOMIC DNA]</scope>
    <source>
        <strain evidence="2 3">ATCC BAA-1240</strain>
    </source>
</reference>
<accession>R3TQ36</accession>
<dbReference type="Proteomes" id="UP000013840">
    <property type="component" value="Unassembled WGS sequence"/>
</dbReference>
<evidence type="ECO:0000259" key="1">
    <source>
        <dbReference type="Pfam" id="PF13701"/>
    </source>
</evidence>
<dbReference type="STRING" id="317735.RU98_GL000152"/>
<dbReference type="Pfam" id="PF13701">
    <property type="entry name" value="DDE_Tnp_1_4"/>
    <property type="match status" value="1"/>
</dbReference>
<sequence length="258" mass="28629">MSTLQQNALQFNSNCSISNDGGQLSSDSGLLLVQEFLHHIGFDALLQEHCVFFDPRKYCFHSSLDLFKQLLFQTIVGYKADSVSDSLCHDPVFTLALSKDALASQPTMSRFTQWWDASAFNGLQSLNRQLGNQFVQQMNCQEMVIDVDSTHSDTFGKQENTAYNGHYGTVGYHPLVAFDGLTGFFLGAQLRPGNVYTSNGVADFLRPIVKQFRGGTGDRQLLIRGDSGFATPEVYQLCEELRVGFDPAQIQREASTIG</sequence>
<dbReference type="PATRIC" id="fig|1158612.3.peg.2946"/>
<evidence type="ECO:0000313" key="3">
    <source>
        <dbReference type="Proteomes" id="UP000013840"/>
    </source>
</evidence>
<feature type="domain" description="Transposase DDE" evidence="1">
    <location>
        <begin position="10"/>
        <end position="244"/>
    </location>
</feature>
<dbReference type="InterPro" id="IPR025668">
    <property type="entry name" value="Tnp_DDE_dom"/>
</dbReference>
<dbReference type="RefSeq" id="WP_010773058.1">
    <property type="nucleotide sequence ID" value="NZ_KB946335.1"/>
</dbReference>
<evidence type="ECO:0000313" key="2">
    <source>
        <dbReference type="EMBL" id="EOL43649.1"/>
    </source>
</evidence>
<comment type="caution">
    <text evidence="2">The sequence shown here is derived from an EMBL/GenBank/DDBJ whole genome shotgun (WGS) entry which is preliminary data.</text>
</comment>
<proteinExistence type="predicted"/>
<dbReference type="NCBIfam" id="NF033539">
    <property type="entry name" value="transpos_IS1380"/>
    <property type="match status" value="1"/>
</dbReference>
<dbReference type="InterPro" id="IPR047960">
    <property type="entry name" value="Transpos_IS1380"/>
</dbReference>
<organism evidence="2 3">
    <name type="scientific">Enterococcus caccae ATCC BAA-1240</name>
    <dbReference type="NCBI Taxonomy" id="1158612"/>
    <lineage>
        <taxon>Bacteria</taxon>
        <taxon>Bacillati</taxon>
        <taxon>Bacillota</taxon>
        <taxon>Bacilli</taxon>
        <taxon>Lactobacillales</taxon>
        <taxon>Enterococcaceae</taxon>
        <taxon>Enterococcus</taxon>
    </lineage>
</organism>
<keyword evidence="3" id="KW-1185">Reference proteome</keyword>
<dbReference type="OrthoDB" id="6627885at2"/>
<dbReference type="eggNOG" id="COG3385">
    <property type="taxonomic scope" value="Bacteria"/>
</dbReference>
<dbReference type="EMBL" id="AJAU01000022">
    <property type="protein sequence ID" value="EOL43649.1"/>
    <property type="molecule type" value="Genomic_DNA"/>
</dbReference>